<dbReference type="Proteomes" id="UP000730739">
    <property type="component" value="Unassembled WGS sequence"/>
</dbReference>
<sequence length="180" mass="18001">MKRIHLLVGAMSMAMVSTAIAQDTSGSASGTTEGSAATGTMMQMTEAEKNATADWTGPIADALFTDQSKMTLRSEQEIRTNWANLSAEQQNQIKEDCNTVETAAAGTDTTTGTTTGTTTPSGDTTASTTTGTTTGGTAGTTSGETTASTTTGTTSGTAGTATGAGGVMSVAQLCNIVKNM</sequence>
<evidence type="ECO:0000313" key="3">
    <source>
        <dbReference type="EMBL" id="MBP2233902.1"/>
    </source>
</evidence>
<reference evidence="3 4" key="1">
    <citation type="submission" date="2021-03" db="EMBL/GenBank/DDBJ databases">
        <title>Genomic Encyclopedia of Type Strains, Phase IV (KMG-IV): sequencing the most valuable type-strain genomes for metagenomic binning, comparative biology and taxonomic classification.</title>
        <authorList>
            <person name="Goeker M."/>
        </authorList>
    </citation>
    <scope>NUCLEOTIDE SEQUENCE [LARGE SCALE GENOMIC DNA]</scope>
    <source>
        <strain evidence="3 4">DSM 13372</strain>
    </source>
</reference>
<gene>
    <name evidence="3" type="ORF">J2Z31_000392</name>
</gene>
<keyword evidence="4" id="KW-1185">Reference proteome</keyword>
<organism evidence="3 4">
    <name type="scientific">Sinorhizobium kostiense</name>
    <dbReference type="NCBI Taxonomy" id="76747"/>
    <lineage>
        <taxon>Bacteria</taxon>
        <taxon>Pseudomonadati</taxon>
        <taxon>Pseudomonadota</taxon>
        <taxon>Alphaproteobacteria</taxon>
        <taxon>Hyphomicrobiales</taxon>
        <taxon>Rhizobiaceae</taxon>
        <taxon>Sinorhizobium/Ensifer group</taxon>
        <taxon>Sinorhizobium</taxon>
    </lineage>
</organism>
<dbReference type="RefSeq" id="WP_209600187.1">
    <property type="nucleotide sequence ID" value="NZ_JAGILA010000001.1"/>
</dbReference>
<comment type="caution">
    <text evidence="3">The sequence shown here is derived from an EMBL/GenBank/DDBJ whole genome shotgun (WGS) entry which is preliminary data.</text>
</comment>
<evidence type="ECO:0000256" key="2">
    <source>
        <dbReference type="SAM" id="SignalP"/>
    </source>
</evidence>
<dbReference type="EMBL" id="JAGILA010000001">
    <property type="protein sequence ID" value="MBP2233902.1"/>
    <property type="molecule type" value="Genomic_DNA"/>
</dbReference>
<name>A0ABS4QTC5_9HYPH</name>
<feature type="compositionally biased region" description="Low complexity" evidence="1">
    <location>
        <begin position="139"/>
        <end position="161"/>
    </location>
</feature>
<accession>A0ABS4QTC5</accession>
<proteinExistence type="predicted"/>
<keyword evidence="2" id="KW-0732">Signal</keyword>
<evidence type="ECO:0000256" key="1">
    <source>
        <dbReference type="SAM" id="MobiDB-lite"/>
    </source>
</evidence>
<feature type="chain" id="PRO_5045559578" evidence="2">
    <location>
        <begin position="22"/>
        <end position="180"/>
    </location>
</feature>
<feature type="region of interest" description="Disordered" evidence="1">
    <location>
        <begin position="104"/>
        <end position="164"/>
    </location>
</feature>
<evidence type="ECO:0000313" key="4">
    <source>
        <dbReference type="Proteomes" id="UP000730739"/>
    </source>
</evidence>
<feature type="compositionally biased region" description="Low complexity" evidence="1">
    <location>
        <begin position="104"/>
        <end position="132"/>
    </location>
</feature>
<feature type="signal peptide" evidence="2">
    <location>
        <begin position="1"/>
        <end position="21"/>
    </location>
</feature>
<protein>
    <submittedName>
        <fullName evidence="3">Peptidoglycan hydrolase CwlO-like protein</fullName>
    </submittedName>
</protein>